<name>A0A5N6ISA3_9EURO</name>
<evidence type="ECO:0008006" key="4">
    <source>
        <dbReference type="Google" id="ProtNLM"/>
    </source>
</evidence>
<keyword evidence="3" id="KW-1185">Reference proteome</keyword>
<evidence type="ECO:0000256" key="1">
    <source>
        <dbReference type="SAM" id="SignalP"/>
    </source>
</evidence>
<evidence type="ECO:0000313" key="3">
    <source>
        <dbReference type="Proteomes" id="UP000326289"/>
    </source>
</evidence>
<sequence>MTGALTLLGMVTVLLLAPEVLSLVLDDLNARCAIALVSFTSKTNDIVNRRWKRVVWSYFRATGNLLQVTSEYVYSCCCQASDGPLSPVPGHFQ</sequence>
<evidence type="ECO:0000313" key="2">
    <source>
        <dbReference type="EMBL" id="KAB8269521.1"/>
    </source>
</evidence>
<feature type="signal peptide" evidence="1">
    <location>
        <begin position="1"/>
        <end position="22"/>
    </location>
</feature>
<gene>
    <name evidence="2" type="ORF">BDV30DRAFT_187717</name>
</gene>
<dbReference type="EMBL" id="ML732845">
    <property type="protein sequence ID" value="KAB8269521.1"/>
    <property type="molecule type" value="Genomic_DNA"/>
</dbReference>
<protein>
    <recommendedName>
        <fullName evidence="4">Secreted protein</fullName>
    </recommendedName>
</protein>
<organism evidence="2 3">
    <name type="scientific">Aspergillus minisclerotigenes</name>
    <dbReference type="NCBI Taxonomy" id="656917"/>
    <lineage>
        <taxon>Eukaryota</taxon>
        <taxon>Fungi</taxon>
        <taxon>Dikarya</taxon>
        <taxon>Ascomycota</taxon>
        <taxon>Pezizomycotina</taxon>
        <taxon>Eurotiomycetes</taxon>
        <taxon>Eurotiomycetidae</taxon>
        <taxon>Eurotiales</taxon>
        <taxon>Aspergillaceae</taxon>
        <taxon>Aspergillus</taxon>
        <taxon>Aspergillus subgen. Circumdati</taxon>
    </lineage>
</organism>
<dbReference type="Proteomes" id="UP000326289">
    <property type="component" value="Unassembled WGS sequence"/>
</dbReference>
<dbReference type="AlphaFoldDB" id="A0A5N6ISA3"/>
<feature type="chain" id="PRO_5024817852" description="Secreted protein" evidence="1">
    <location>
        <begin position="23"/>
        <end position="93"/>
    </location>
</feature>
<reference evidence="2 3" key="1">
    <citation type="submission" date="2019-04" db="EMBL/GenBank/DDBJ databases">
        <title>Fungal friends and foes A comparative genomics study of 23 Aspergillus species from section Flavi.</title>
        <authorList>
            <consortium name="DOE Joint Genome Institute"/>
            <person name="Kjaerbolling I."/>
            <person name="Vesth T.C."/>
            <person name="Frisvad J.C."/>
            <person name="Nybo J.L."/>
            <person name="Theobald S."/>
            <person name="Kildgaard S."/>
            <person name="Petersen T.I."/>
            <person name="Kuo A."/>
            <person name="Sato A."/>
            <person name="Lyhne E.K."/>
            <person name="Kogle M.E."/>
            <person name="Wiebenga A."/>
            <person name="Kun R.S."/>
            <person name="Lubbers R.J."/>
            <person name="Makela M.R."/>
            <person name="Barry K."/>
            <person name="Chovatia M."/>
            <person name="Clum A."/>
            <person name="Daum C."/>
            <person name="Haridas S."/>
            <person name="He G."/>
            <person name="LaButti K."/>
            <person name="Lipzen A."/>
            <person name="Mondo S."/>
            <person name="Pangilinan J."/>
            <person name="Riley R."/>
            <person name="Salamov A."/>
            <person name="Simmons B.A."/>
            <person name="Magnuson J.K."/>
            <person name="Henrissat B."/>
            <person name="Mortensen U.H."/>
            <person name="Larsen T.O."/>
            <person name="De vries R.P."/>
            <person name="Grigoriev I.V."/>
            <person name="Machida M."/>
            <person name="Baker S.E."/>
            <person name="Andersen M.R."/>
        </authorList>
    </citation>
    <scope>NUCLEOTIDE SEQUENCE [LARGE SCALE GENOMIC DNA]</scope>
    <source>
        <strain evidence="2 3">CBS 117635</strain>
    </source>
</reference>
<accession>A0A5N6ISA3</accession>
<keyword evidence="1" id="KW-0732">Signal</keyword>
<proteinExistence type="predicted"/>